<dbReference type="Proteomes" id="UP000186004">
    <property type="component" value="Unassembled WGS sequence"/>
</dbReference>
<dbReference type="EMBL" id="FTNF01000025">
    <property type="protein sequence ID" value="SIR89296.1"/>
    <property type="molecule type" value="Genomic_DNA"/>
</dbReference>
<name>A0A1N7EMK0_9ACTN</name>
<keyword evidence="1" id="KW-0812">Transmembrane</keyword>
<evidence type="ECO:0000313" key="2">
    <source>
        <dbReference type="EMBL" id="SIR89296.1"/>
    </source>
</evidence>
<proteinExistence type="predicted"/>
<dbReference type="AlphaFoldDB" id="A0A1N7EMK0"/>
<accession>A0A1N7EMK0</accession>
<feature type="transmembrane region" description="Helical" evidence="1">
    <location>
        <begin position="32"/>
        <end position="51"/>
    </location>
</feature>
<keyword evidence="1" id="KW-0472">Membrane</keyword>
<keyword evidence="3" id="KW-1185">Reference proteome</keyword>
<gene>
    <name evidence="2" type="ORF">SAMN05444858_12518</name>
</gene>
<evidence type="ECO:0000256" key="1">
    <source>
        <dbReference type="SAM" id="Phobius"/>
    </source>
</evidence>
<reference evidence="2 3" key="1">
    <citation type="submission" date="2017-01" db="EMBL/GenBank/DDBJ databases">
        <authorList>
            <person name="Mah S.A."/>
            <person name="Swanson W.J."/>
            <person name="Moy G.W."/>
            <person name="Vacquier V.D."/>
        </authorList>
    </citation>
    <scope>NUCLEOTIDE SEQUENCE [LARGE SCALE GENOMIC DNA]</scope>
    <source>
        <strain evidence="2 3">DSM 45758</strain>
    </source>
</reference>
<sequence>MPAEREVIDLDERDQPATAGITDDHLRARRRAAVRLVAAFVVGVLLGGFAVSELRGSQEERARNSSVALVAFPASIGGGGTDALGALQLDGQLAVINAGPAPITVRAATGQGQGVLVRDTGTSRSLRPGGTTWIDVELRLDCVTAFGSEPLSMRFSVETGDGRISEFSYPIALVGSMWQVGTEQLCANLRAIEKRDGGR</sequence>
<protein>
    <submittedName>
        <fullName evidence="2">Uncharacterized protein</fullName>
    </submittedName>
</protein>
<dbReference type="OrthoDB" id="3399934at2"/>
<keyword evidence="1" id="KW-1133">Transmembrane helix</keyword>
<evidence type="ECO:0000313" key="3">
    <source>
        <dbReference type="Proteomes" id="UP000186004"/>
    </source>
</evidence>
<organism evidence="2 3">
    <name type="scientific">Micromonospora avicenniae</name>
    <dbReference type="NCBI Taxonomy" id="1198245"/>
    <lineage>
        <taxon>Bacteria</taxon>
        <taxon>Bacillati</taxon>
        <taxon>Actinomycetota</taxon>
        <taxon>Actinomycetes</taxon>
        <taxon>Micromonosporales</taxon>
        <taxon>Micromonosporaceae</taxon>
        <taxon>Micromonospora</taxon>
    </lineage>
</organism>
<dbReference type="STRING" id="1198245.SAMN05444858_12518"/>
<dbReference type="RefSeq" id="WP_076473496.1">
    <property type="nucleotide sequence ID" value="NZ_FTNF01000025.1"/>
</dbReference>